<name>A0A645CM40_9ZZZZ</name>
<keyword evidence="1" id="KW-1133">Transmembrane helix</keyword>
<proteinExistence type="predicted"/>
<dbReference type="AlphaFoldDB" id="A0A645CM40"/>
<dbReference type="Gene3D" id="3.90.1720.10">
    <property type="entry name" value="endopeptidase domain like (from Nostoc punctiforme)"/>
    <property type="match status" value="1"/>
</dbReference>
<feature type="transmembrane region" description="Helical" evidence="1">
    <location>
        <begin position="61"/>
        <end position="82"/>
    </location>
</feature>
<reference evidence="2" key="1">
    <citation type="submission" date="2019-08" db="EMBL/GenBank/DDBJ databases">
        <authorList>
            <person name="Kucharzyk K."/>
            <person name="Murdoch R.W."/>
            <person name="Higgins S."/>
            <person name="Loffler F."/>
        </authorList>
    </citation>
    <scope>NUCLEOTIDE SEQUENCE</scope>
</reference>
<evidence type="ECO:0000313" key="2">
    <source>
        <dbReference type="EMBL" id="MPM78076.1"/>
    </source>
</evidence>
<dbReference type="EMBL" id="VSSQ01028373">
    <property type="protein sequence ID" value="MPM78076.1"/>
    <property type="molecule type" value="Genomic_DNA"/>
</dbReference>
<gene>
    <name evidence="2" type="ORF">SDC9_125086</name>
</gene>
<keyword evidence="1" id="KW-0472">Membrane</keyword>
<organism evidence="2">
    <name type="scientific">bioreactor metagenome</name>
    <dbReference type="NCBI Taxonomy" id="1076179"/>
    <lineage>
        <taxon>unclassified sequences</taxon>
        <taxon>metagenomes</taxon>
        <taxon>ecological metagenomes</taxon>
    </lineage>
</organism>
<comment type="caution">
    <text evidence="2">The sequence shown here is derived from an EMBL/GenBank/DDBJ whole genome shotgun (WGS) entry which is preliminary data.</text>
</comment>
<protein>
    <submittedName>
        <fullName evidence="2">Uncharacterized protein</fullName>
    </submittedName>
</protein>
<keyword evidence="1" id="KW-0812">Transmembrane</keyword>
<evidence type="ECO:0000256" key="1">
    <source>
        <dbReference type="SAM" id="Phobius"/>
    </source>
</evidence>
<feature type="transmembrane region" description="Helical" evidence="1">
    <location>
        <begin position="20"/>
        <end position="41"/>
    </location>
</feature>
<sequence length="338" mass="37956">MISLSRSSVTRLSISGPPFPASLFCSRLFALYYLYAALRLYYEVNATMMRLCRPSRLWNRFYTGFCLCLLALILLQTVWVHLDSPFRPDYAREDLSSLLAQDSYTEEAYDDLFLQTGLSPWAIDRLMEDPVRGREQIKDIQQAFFADIPVNCTPLFGFITEEDRLPGGKAPAFANLQNGDVIVTFATHTVGWRHGHAGIVVDAARGLSLEAVVIGTDSALVSTEHWRDYSSYLVLRLKDTTPEFRQQIADYAAATVCGVPYHLTAGLFGSRVPDAAAGDFGVNCTYLVWYVFQHFGYDVNGGGGRIVTARDLARSPCFEVVQLYGLDPRQWEENRLEP</sequence>
<accession>A0A645CM40</accession>
<dbReference type="InterPro" id="IPR038765">
    <property type="entry name" value="Papain-like_cys_pep_sf"/>
</dbReference>
<dbReference type="SUPFAM" id="SSF54001">
    <property type="entry name" value="Cysteine proteinases"/>
    <property type="match status" value="1"/>
</dbReference>